<dbReference type="InterPro" id="IPR008921">
    <property type="entry name" value="DNA_pol3_clamp-load_cplx_C"/>
</dbReference>
<comment type="caution">
    <text evidence="1">The sequence shown here is derived from an EMBL/GenBank/DDBJ whole genome shotgun (WGS) entry which is preliminary data.</text>
</comment>
<dbReference type="GO" id="GO:0003677">
    <property type="term" value="F:DNA binding"/>
    <property type="evidence" value="ECO:0007669"/>
    <property type="project" value="InterPro"/>
</dbReference>
<dbReference type="Gene3D" id="1.20.272.10">
    <property type="match status" value="1"/>
</dbReference>
<reference evidence="1" key="1">
    <citation type="submission" date="2017-12" db="EMBL/GenBank/DDBJ databases">
        <title>Gene loss provides genomic basis for host adaptation in cereal stripe rust fungi.</title>
        <authorList>
            <person name="Xia C."/>
        </authorList>
    </citation>
    <scope>NUCLEOTIDE SEQUENCE [LARGE SCALE GENOMIC DNA]</scope>
    <source>
        <strain evidence="1">93-210</strain>
    </source>
</reference>
<protein>
    <submittedName>
        <fullName evidence="1">Uncharacterized protein</fullName>
    </submittedName>
</protein>
<dbReference type="VEuPathDB" id="FungiDB:PSHT_09272"/>
<dbReference type="EMBL" id="PKSL01000195">
    <property type="protein sequence ID" value="POV99671.1"/>
    <property type="molecule type" value="Genomic_DNA"/>
</dbReference>
<keyword evidence="2" id="KW-1185">Reference proteome</keyword>
<dbReference type="AlphaFoldDB" id="A0A2S4UR23"/>
<sequence length="100" mass="11356">DTDLHNLICCPDWEVYINRLAGAITKEQFLPRLLEAQAMLYELLLHLIPPSVIIMQLANDLLTQVDEALRPELIHWTALYEHQLQTDTCDCIVTCIGIGA</sequence>
<gene>
    <name evidence="1" type="ORF">PSTT_13626</name>
</gene>
<dbReference type="Proteomes" id="UP000239156">
    <property type="component" value="Unassembled WGS sequence"/>
</dbReference>
<feature type="non-terminal residue" evidence="1">
    <location>
        <position position="1"/>
    </location>
</feature>
<evidence type="ECO:0000313" key="1">
    <source>
        <dbReference type="EMBL" id="POV99671.1"/>
    </source>
</evidence>
<accession>A0A2S4UR23</accession>
<dbReference type="SUPFAM" id="SSF48019">
    <property type="entry name" value="post-AAA+ oligomerization domain-like"/>
    <property type="match status" value="1"/>
</dbReference>
<proteinExistence type="predicted"/>
<organism evidence="1 2">
    <name type="scientific">Puccinia striiformis</name>
    <dbReference type="NCBI Taxonomy" id="27350"/>
    <lineage>
        <taxon>Eukaryota</taxon>
        <taxon>Fungi</taxon>
        <taxon>Dikarya</taxon>
        <taxon>Basidiomycota</taxon>
        <taxon>Pucciniomycotina</taxon>
        <taxon>Pucciniomycetes</taxon>
        <taxon>Pucciniales</taxon>
        <taxon>Pucciniaceae</taxon>
        <taxon>Puccinia</taxon>
    </lineage>
</organism>
<evidence type="ECO:0000313" key="2">
    <source>
        <dbReference type="Proteomes" id="UP000239156"/>
    </source>
</evidence>
<dbReference type="VEuPathDB" id="FungiDB:PSTT_13626"/>
<name>A0A2S4UR23_9BASI</name>
<dbReference type="GO" id="GO:0006260">
    <property type="term" value="P:DNA replication"/>
    <property type="evidence" value="ECO:0007669"/>
    <property type="project" value="InterPro"/>
</dbReference>
<dbReference type="OrthoDB" id="761538at2759"/>
<dbReference type="Pfam" id="PF22534">
    <property type="entry name" value="RFC_C"/>
    <property type="match status" value="1"/>
</dbReference>